<name>A5FWN7_ACICJ</name>
<dbReference type="InterPro" id="IPR049503">
    <property type="entry name" value="AbiJ_NTD4"/>
</dbReference>
<evidence type="ECO:0000313" key="3">
    <source>
        <dbReference type="Proteomes" id="UP000000245"/>
    </source>
</evidence>
<gene>
    <name evidence="2" type="ordered locus">Acry_0800</name>
</gene>
<protein>
    <recommendedName>
        <fullName evidence="1">HEPN AbiJ-N-terminal domain-containing protein</fullName>
    </recommendedName>
</protein>
<dbReference type="Proteomes" id="UP000000245">
    <property type="component" value="Chromosome"/>
</dbReference>
<dbReference type="RefSeq" id="WP_011941788.1">
    <property type="nucleotide sequence ID" value="NC_009484.1"/>
</dbReference>
<dbReference type="KEGG" id="acr:Acry_0800"/>
<evidence type="ECO:0000313" key="2">
    <source>
        <dbReference type="EMBL" id="ABQ30019.1"/>
    </source>
</evidence>
<keyword evidence="3" id="KW-1185">Reference proteome</keyword>
<sequence>MPDRFSNRHGYRGIEQDITVRQEAPEGLRFAIPLIAQDAGMSPSTMRRAICAVLLVRPDPSNWSDYPNIWEEVNGLIADCPWFNVYDIAEALYAAFAQYDPHRASVFQDRLSEFFRENGIGWQMTDGRIVYRGSEIFMEATRQAAASLVQTGRNAAANEVHEALADISRRPMPDVTGAIQHSIAALECTARDVTGEPNLTLGRLVPRLALTPPLDTALEKLWGYASERARHVREGQAVSSEEAELVVSVACAVCTFLTKRGQS</sequence>
<accession>A5FWN7</accession>
<reference evidence="2 3" key="1">
    <citation type="submission" date="2007-05" db="EMBL/GenBank/DDBJ databases">
        <title>Complete sequence of chromosome of Acidiphilium cryptum JF-5.</title>
        <authorList>
            <consortium name="US DOE Joint Genome Institute"/>
            <person name="Copeland A."/>
            <person name="Lucas S."/>
            <person name="Lapidus A."/>
            <person name="Barry K."/>
            <person name="Detter J.C."/>
            <person name="Glavina del Rio T."/>
            <person name="Hammon N."/>
            <person name="Israni S."/>
            <person name="Dalin E."/>
            <person name="Tice H."/>
            <person name="Pitluck S."/>
            <person name="Sims D."/>
            <person name="Brettin T."/>
            <person name="Bruce D."/>
            <person name="Han C."/>
            <person name="Schmutz J."/>
            <person name="Larimer F."/>
            <person name="Land M."/>
            <person name="Hauser L."/>
            <person name="Kyrpides N."/>
            <person name="Kim E."/>
            <person name="Magnuson T."/>
            <person name="Richardson P."/>
        </authorList>
    </citation>
    <scope>NUCLEOTIDE SEQUENCE [LARGE SCALE GENOMIC DNA]</scope>
    <source>
        <strain evidence="2 3">JF-5</strain>
    </source>
</reference>
<feature type="domain" description="HEPN AbiJ-N-terminal" evidence="1">
    <location>
        <begin position="3"/>
        <end position="146"/>
    </location>
</feature>
<evidence type="ECO:0000259" key="1">
    <source>
        <dbReference type="Pfam" id="PF18863"/>
    </source>
</evidence>
<dbReference type="Pfam" id="PF18863">
    <property type="entry name" value="AbiJ_NTD4"/>
    <property type="match status" value="1"/>
</dbReference>
<dbReference type="HOGENOM" id="CLU_091700_0_0_5"/>
<dbReference type="STRING" id="349163.Acry_0800"/>
<dbReference type="eggNOG" id="ENOG502Z8SI">
    <property type="taxonomic scope" value="Bacteria"/>
</dbReference>
<organism evidence="2 3">
    <name type="scientific">Acidiphilium cryptum (strain JF-5)</name>
    <dbReference type="NCBI Taxonomy" id="349163"/>
    <lineage>
        <taxon>Bacteria</taxon>
        <taxon>Pseudomonadati</taxon>
        <taxon>Pseudomonadota</taxon>
        <taxon>Alphaproteobacteria</taxon>
        <taxon>Acetobacterales</taxon>
        <taxon>Acidocellaceae</taxon>
        <taxon>Acidiphilium</taxon>
    </lineage>
</organism>
<dbReference type="EMBL" id="CP000697">
    <property type="protein sequence ID" value="ABQ30019.1"/>
    <property type="molecule type" value="Genomic_DNA"/>
</dbReference>
<dbReference type="AlphaFoldDB" id="A5FWN7"/>
<proteinExistence type="predicted"/>